<keyword evidence="6 8" id="KW-0460">Magnesium</keyword>
<dbReference type="GO" id="GO:0090729">
    <property type="term" value="F:toxin activity"/>
    <property type="evidence" value="ECO:0007669"/>
    <property type="project" value="UniProtKB-KW"/>
</dbReference>
<evidence type="ECO:0000256" key="3">
    <source>
        <dbReference type="ARBA" id="ARBA00022722"/>
    </source>
</evidence>
<keyword evidence="2 8" id="KW-1277">Toxin-antitoxin system</keyword>
<feature type="binding site" evidence="8">
    <location>
        <position position="6"/>
    </location>
    <ligand>
        <name>Mg(2+)</name>
        <dbReference type="ChEBI" id="CHEBI:18420"/>
    </ligand>
</feature>
<dbReference type="EMBL" id="AP018174">
    <property type="protein sequence ID" value="BAY14651.1"/>
    <property type="molecule type" value="Genomic_DNA"/>
</dbReference>
<dbReference type="Pfam" id="PF01850">
    <property type="entry name" value="PIN"/>
    <property type="match status" value="1"/>
</dbReference>
<dbReference type="Gene3D" id="3.40.50.1010">
    <property type="entry name" value="5'-nuclease"/>
    <property type="match status" value="1"/>
</dbReference>
<evidence type="ECO:0000256" key="4">
    <source>
        <dbReference type="ARBA" id="ARBA00022723"/>
    </source>
</evidence>
<dbReference type="Proteomes" id="UP000218287">
    <property type="component" value="Chromosome"/>
</dbReference>
<evidence type="ECO:0000313" key="10">
    <source>
        <dbReference type="EMBL" id="BAY14651.1"/>
    </source>
</evidence>
<comment type="function">
    <text evidence="8">Toxic component of a toxin-antitoxin (TA) system. An RNase.</text>
</comment>
<evidence type="ECO:0000313" key="11">
    <source>
        <dbReference type="Proteomes" id="UP000218287"/>
    </source>
</evidence>
<dbReference type="SUPFAM" id="SSF88723">
    <property type="entry name" value="PIN domain-like"/>
    <property type="match status" value="1"/>
</dbReference>
<reference evidence="10 11" key="1">
    <citation type="submission" date="2017-06" db="EMBL/GenBank/DDBJ databases">
        <title>Genome sequencing of cyanobaciteial culture collection at National Institute for Environmental Studies (NIES).</title>
        <authorList>
            <person name="Hirose Y."/>
            <person name="Shimura Y."/>
            <person name="Fujisawa T."/>
            <person name="Nakamura Y."/>
            <person name="Kawachi M."/>
        </authorList>
    </citation>
    <scope>NUCLEOTIDE SEQUENCE [LARGE SCALE GENOMIC DNA]</scope>
    <source>
        <strain evidence="10 11">NIES-21</strain>
    </source>
</reference>
<name>A0A1Z4GAV4_9CYAN</name>
<keyword evidence="5 8" id="KW-0378">Hydrolase</keyword>
<feature type="binding site" evidence="8">
    <location>
        <position position="98"/>
    </location>
    <ligand>
        <name>Mg(2+)</name>
        <dbReference type="ChEBI" id="CHEBI:18420"/>
    </ligand>
</feature>
<evidence type="ECO:0000256" key="1">
    <source>
        <dbReference type="ARBA" id="ARBA00001946"/>
    </source>
</evidence>
<dbReference type="PANTHER" id="PTHR33653:SF1">
    <property type="entry name" value="RIBONUCLEASE VAPC2"/>
    <property type="match status" value="1"/>
</dbReference>
<proteinExistence type="inferred from homology"/>
<keyword evidence="11" id="KW-1185">Reference proteome</keyword>
<dbReference type="AlphaFoldDB" id="A0A1Z4GAV4"/>
<dbReference type="OrthoDB" id="9796690at2"/>
<dbReference type="GO" id="GO:0016787">
    <property type="term" value="F:hydrolase activity"/>
    <property type="evidence" value="ECO:0007669"/>
    <property type="project" value="UniProtKB-KW"/>
</dbReference>
<sequence>MIYLIDSNVCARYLNGKSPAIREHLRATNIEDIAVCSVVKGELFYGAMKSNNSEITLARQQEFLEMFISLPFDDDAAMIYGIIRARLSVMGTPIGPNDLQIAAIAISNNLILVTHNVREFSRVNGLQIEDWEQES</sequence>
<dbReference type="CDD" id="cd09881">
    <property type="entry name" value="PIN_VapC4-5_FitB-like"/>
    <property type="match status" value="1"/>
</dbReference>
<evidence type="ECO:0000256" key="7">
    <source>
        <dbReference type="ARBA" id="ARBA00038093"/>
    </source>
</evidence>
<comment type="similarity">
    <text evidence="7 8">Belongs to the PINc/VapC protein family.</text>
</comment>
<organism evidence="10 11">
    <name type="scientific">Anabaenopsis circularis NIES-21</name>
    <dbReference type="NCBI Taxonomy" id="1085406"/>
    <lineage>
        <taxon>Bacteria</taxon>
        <taxon>Bacillati</taxon>
        <taxon>Cyanobacteriota</taxon>
        <taxon>Cyanophyceae</taxon>
        <taxon>Nostocales</taxon>
        <taxon>Nodulariaceae</taxon>
        <taxon>Anabaenopsis</taxon>
    </lineage>
</organism>
<keyword evidence="3 8" id="KW-0540">Nuclease</keyword>
<accession>A0A1Z4GAV4</accession>
<comment type="cofactor">
    <cofactor evidence="1 8">
        <name>Mg(2+)</name>
        <dbReference type="ChEBI" id="CHEBI:18420"/>
    </cofactor>
</comment>
<dbReference type="EC" id="3.1.-.-" evidence="8"/>
<evidence type="ECO:0000256" key="2">
    <source>
        <dbReference type="ARBA" id="ARBA00022649"/>
    </source>
</evidence>
<dbReference type="InterPro" id="IPR002716">
    <property type="entry name" value="PIN_dom"/>
</dbReference>
<evidence type="ECO:0000256" key="6">
    <source>
        <dbReference type="ARBA" id="ARBA00022842"/>
    </source>
</evidence>
<evidence type="ECO:0000256" key="8">
    <source>
        <dbReference type="HAMAP-Rule" id="MF_00265"/>
    </source>
</evidence>
<dbReference type="InterPro" id="IPR050556">
    <property type="entry name" value="Type_II_TA_system_RNase"/>
</dbReference>
<keyword evidence="4 8" id="KW-0479">Metal-binding</keyword>
<dbReference type="GO" id="GO:0000287">
    <property type="term" value="F:magnesium ion binding"/>
    <property type="evidence" value="ECO:0007669"/>
    <property type="project" value="UniProtKB-UniRule"/>
</dbReference>
<dbReference type="InterPro" id="IPR029060">
    <property type="entry name" value="PIN-like_dom_sf"/>
</dbReference>
<evidence type="ECO:0000259" key="9">
    <source>
        <dbReference type="Pfam" id="PF01850"/>
    </source>
</evidence>
<dbReference type="PANTHER" id="PTHR33653">
    <property type="entry name" value="RIBONUCLEASE VAPC2"/>
    <property type="match status" value="1"/>
</dbReference>
<dbReference type="InterPro" id="IPR022907">
    <property type="entry name" value="VapC_family"/>
</dbReference>
<gene>
    <name evidence="10" type="primary">vapC_1</name>
    <name evidence="8" type="synonym">vapC</name>
    <name evidence="10" type="ORF">NIES21_04090</name>
</gene>
<dbReference type="GO" id="GO:0004540">
    <property type="term" value="F:RNA nuclease activity"/>
    <property type="evidence" value="ECO:0007669"/>
    <property type="project" value="InterPro"/>
</dbReference>
<feature type="domain" description="PIN" evidence="9">
    <location>
        <begin position="3"/>
        <end position="124"/>
    </location>
</feature>
<keyword evidence="8" id="KW-0800">Toxin</keyword>
<dbReference type="HAMAP" id="MF_00265">
    <property type="entry name" value="VapC_Nob1"/>
    <property type="match status" value="1"/>
</dbReference>
<evidence type="ECO:0000256" key="5">
    <source>
        <dbReference type="ARBA" id="ARBA00022801"/>
    </source>
</evidence>
<protein>
    <recommendedName>
        <fullName evidence="8">Ribonuclease VapC</fullName>
        <shortName evidence="8">RNase VapC</shortName>
        <ecNumber evidence="8">3.1.-.-</ecNumber>
    </recommendedName>
    <alternativeName>
        <fullName evidence="8">Toxin VapC</fullName>
    </alternativeName>
</protein>